<protein>
    <recommendedName>
        <fullName evidence="4">Secreted protein</fullName>
    </recommendedName>
</protein>
<gene>
    <name evidence="2" type="ORF">C5Y98_04190</name>
</gene>
<dbReference type="OrthoDB" id="292003at2"/>
<evidence type="ECO:0000313" key="2">
    <source>
        <dbReference type="EMBL" id="PQO41162.1"/>
    </source>
</evidence>
<accession>A0A2S8G9M4</accession>
<dbReference type="AlphaFoldDB" id="A0A2S8G9M4"/>
<proteinExistence type="predicted"/>
<dbReference type="EMBL" id="PUIB01000006">
    <property type="protein sequence ID" value="PQO41162.1"/>
    <property type="molecule type" value="Genomic_DNA"/>
</dbReference>
<evidence type="ECO:0000256" key="1">
    <source>
        <dbReference type="SAM" id="SignalP"/>
    </source>
</evidence>
<comment type="caution">
    <text evidence="2">The sequence shown here is derived from an EMBL/GenBank/DDBJ whole genome shotgun (WGS) entry which is preliminary data.</text>
</comment>
<evidence type="ECO:0000313" key="3">
    <source>
        <dbReference type="Proteomes" id="UP000239388"/>
    </source>
</evidence>
<reference evidence="2 3" key="1">
    <citation type="submission" date="2018-02" db="EMBL/GenBank/DDBJ databases">
        <title>Comparative genomes isolates from brazilian mangrove.</title>
        <authorList>
            <person name="Araujo J.E."/>
            <person name="Taketani R.G."/>
            <person name="Silva M.C.P."/>
            <person name="Loureco M.V."/>
            <person name="Andreote F.D."/>
        </authorList>
    </citation>
    <scope>NUCLEOTIDE SEQUENCE [LARGE SCALE GENOMIC DNA]</scope>
    <source>
        <strain evidence="2 3">NAP PRIS-MGV</strain>
    </source>
</reference>
<feature type="signal peptide" evidence="1">
    <location>
        <begin position="1"/>
        <end position="25"/>
    </location>
</feature>
<name>A0A2S8G9M4_9BACT</name>
<feature type="chain" id="PRO_5015753063" description="Secreted protein" evidence="1">
    <location>
        <begin position="26"/>
        <end position="111"/>
    </location>
</feature>
<sequence length="111" mass="12490">MLRIIQLTAVALLLCLTLAPAPAQANWNRVMRFFGEFWSDGYHSKGDYWNQPPRHPAPRPAYQPYYPVMQQPTPLIHESAPIMHESSSPMHETISTPIIEAAPIITGVPSK</sequence>
<organism evidence="2 3">
    <name type="scientific">Blastopirellula marina</name>
    <dbReference type="NCBI Taxonomy" id="124"/>
    <lineage>
        <taxon>Bacteria</taxon>
        <taxon>Pseudomonadati</taxon>
        <taxon>Planctomycetota</taxon>
        <taxon>Planctomycetia</taxon>
        <taxon>Pirellulales</taxon>
        <taxon>Pirellulaceae</taxon>
        <taxon>Blastopirellula</taxon>
    </lineage>
</organism>
<dbReference type="Proteomes" id="UP000239388">
    <property type="component" value="Unassembled WGS sequence"/>
</dbReference>
<keyword evidence="1" id="KW-0732">Signal</keyword>
<dbReference type="RefSeq" id="WP_105351880.1">
    <property type="nucleotide sequence ID" value="NZ_PUIB01000006.1"/>
</dbReference>
<evidence type="ECO:0008006" key="4">
    <source>
        <dbReference type="Google" id="ProtNLM"/>
    </source>
</evidence>